<proteinExistence type="predicted"/>
<dbReference type="RefSeq" id="WP_139374898.1">
    <property type="nucleotide sequence ID" value="NZ_FUYY01000007.1"/>
</dbReference>
<protein>
    <submittedName>
        <fullName evidence="1">Uncharacterized protein</fullName>
    </submittedName>
</protein>
<sequence length="80" mass="9623">MDITLQHTEYYLDKLSLEKKDVFELRKIALQKYYPNCSPEKIYQHARICIQLADEENFDLIQPEIEEETIYMEAERPSLP</sequence>
<accession>A0A1T5DZA2</accession>
<dbReference type="Proteomes" id="UP000190230">
    <property type="component" value="Unassembled WGS sequence"/>
</dbReference>
<keyword evidence="2" id="KW-1185">Reference proteome</keyword>
<dbReference type="EMBL" id="FUYY01000007">
    <property type="protein sequence ID" value="SKB77051.1"/>
    <property type="molecule type" value="Genomic_DNA"/>
</dbReference>
<evidence type="ECO:0000313" key="1">
    <source>
        <dbReference type="EMBL" id="SKB77051.1"/>
    </source>
</evidence>
<organism evidence="1 2">
    <name type="scientific">Salegentibacter holothuriorum</name>
    <dbReference type="NCBI Taxonomy" id="241145"/>
    <lineage>
        <taxon>Bacteria</taxon>
        <taxon>Pseudomonadati</taxon>
        <taxon>Bacteroidota</taxon>
        <taxon>Flavobacteriia</taxon>
        <taxon>Flavobacteriales</taxon>
        <taxon>Flavobacteriaceae</taxon>
        <taxon>Salegentibacter</taxon>
    </lineage>
</organism>
<dbReference type="OrthoDB" id="1433702at2"/>
<reference evidence="2" key="1">
    <citation type="submission" date="2017-02" db="EMBL/GenBank/DDBJ databases">
        <authorList>
            <person name="Varghese N."/>
            <person name="Submissions S."/>
        </authorList>
    </citation>
    <scope>NUCLEOTIDE SEQUENCE [LARGE SCALE GENOMIC DNA]</scope>
    <source>
        <strain evidence="2">DSM 23405</strain>
    </source>
</reference>
<dbReference type="STRING" id="241145.SAMN05660776_2905"/>
<dbReference type="AlphaFoldDB" id="A0A1T5DZA2"/>
<evidence type="ECO:0000313" key="2">
    <source>
        <dbReference type="Proteomes" id="UP000190230"/>
    </source>
</evidence>
<name>A0A1T5DZA2_9FLAO</name>
<gene>
    <name evidence="1" type="ORF">SAMN05660776_2905</name>
</gene>